<reference evidence="1 2" key="2">
    <citation type="journal article" date="2021" name="Genomics">
        <title>High-quality reference genome for Clonorchis sinensis.</title>
        <authorList>
            <person name="Young N.D."/>
            <person name="Stroehlein A.J."/>
            <person name="Kinkar L."/>
            <person name="Wang T."/>
            <person name="Sohn W.M."/>
            <person name="Chang B.C.H."/>
            <person name="Kaur P."/>
            <person name="Weisz D."/>
            <person name="Dudchenko O."/>
            <person name="Aiden E.L."/>
            <person name="Korhonen P.K."/>
            <person name="Gasser R.B."/>
        </authorList>
    </citation>
    <scope>NUCLEOTIDE SEQUENCE [LARGE SCALE GENOMIC DNA]</scope>
    <source>
        <strain evidence="1">Cs-k2</strain>
    </source>
</reference>
<sequence>MLRFGLFYLVVRRRDGCVWKISVVEHKYLRSITSSCKKPEFANFFSVWFIHLKYTNPGGDIAQWLERELTNRKLRSSNPTSASRFLLSRIGQLGSIPALMLPSGGMIARHREDVIAERYKQIPLDQAEDKKLN</sequence>
<dbReference type="EMBL" id="NIRI02000042">
    <property type="protein sequence ID" value="KAG5451502.1"/>
    <property type="molecule type" value="Genomic_DNA"/>
</dbReference>
<accession>A0A419QCR5</accession>
<dbReference type="InParanoid" id="A0A419QCR5"/>
<proteinExistence type="predicted"/>
<dbReference type="AlphaFoldDB" id="A0A419QCR5"/>
<dbReference type="Proteomes" id="UP000286415">
    <property type="component" value="Unassembled WGS sequence"/>
</dbReference>
<organism evidence="1 2">
    <name type="scientific">Clonorchis sinensis</name>
    <name type="common">Chinese liver fluke</name>
    <dbReference type="NCBI Taxonomy" id="79923"/>
    <lineage>
        <taxon>Eukaryota</taxon>
        <taxon>Metazoa</taxon>
        <taxon>Spiralia</taxon>
        <taxon>Lophotrochozoa</taxon>
        <taxon>Platyhelminthes</taxon>
        <taxon>Trematoda</taxon>
        <taxon>Digenea</taxon>
        <taxon>Opisthorchiida</taxon>
        <taxon>Opisthorchiata</taxon>
        <taxon>Opisthorchiidae</taxon>
        <taxon>Clonorchis</taxon>
    </lineage>
</organism>
<protein>
    <submittedName>
        <fullName evidence="1">Uncharacterized protein</fullName>
    </submittedName>
</protein>
<gene>
    <name evidence="1" type="ORF">CSKR_112089</name>
</gene>
<reference evidence="1 2" key="1">
    <citation type="journal article" date="2018" name="Biotechnol. Adv.">
        <title>Improved genomic resources and new bioinformatic workflow for the carcinogenic parasite Clonorchis sinensis: Biotechnological implications.</title>
        <authorList>
            <person name="Wang D."/>
            <person name="Korhonen P.K."/>
            <person name="Gasser R.B."/>
            <person name="Young N.D."/>
        </authorList>
    </citation>
    <scope>NUCLEOTIDE SEQUENCE [LARGE SCALE GENOMIC DNA]</scope>
    <source>
        <strain evidence="1">Cs-k2</strain>
    </source>
</reference>
<evidence type="ECO:0000313" key="2">
    <source>
        <dbReference type="Proteomes" id="UP000286415"/>
    </source>
</evidence>
<comment type="caution">
    <text evidence="1">The sequence shown here is derived from an EMBL/GenBank/DDBJ whole genome shotgun (WGS) entry which is preliminary data.</text>
</comment>
<name>A0A419QCR5_CLOSI</name>
<evidence type="ECO:0000313" key="1">
    <source>
        <dbReference type="EMBL" id="KAG5451502.1"/>
    </source>
</evidence>
<keyword evidence="2" id="KW-1185">Reference proteome</keyword>
<dbReference type="OrthoDB" id="10051416at2759"/>